<evidence type="ECO:0008006" key="3">
    <source>
        <dbReference type="Google" id="ProtNLM"/>
    </source>
</evidence>
<name>A0A0F8ZUL9_9ZZZZ</name>
<gene>
    <name evidence="2" type="ORF">LCGC14_2730850</name>
</gene>
<dbReference type="InterPro" id="IPR008767">
    <property type="entry name" value="Phage_SPP1_head-tail_adaptor"/>
</dbReference>
<feature type="compositionally biased region" description="Polar residues" evidence="1">
    <location>
        <begin position="13"/>
        <end position="23"/>
    </location>
</feature>
<evidence type="ECO:0000313" key="2">
    <source>
        <dbReference type="EMBL" id="KKK89660.1"/>
    </source>
</evidence>
<protein>
    <recommendedName>
        <fullName evidence="3">Phage head-tail adaptor</fullName>
    </recommendedName>
</protein>
<accession>A0A0F8ZUL9</accession>
<evidence type="ECO:0000256" key="1">
    <source>
        <dbReference type="SAM" id="MobiDB-lite"/>
    </source>
</evidence>
<dbReference type="AlphaFoldDB" id="A0A0F8ZUL9"/>
<dbReference type="NCBIfam" id="TIGR01563">
    <property type="entry name" value="gp16_SPP1"/>
    <property type="match status" value="1"/>
</dbReference>
<dbReference type="EMBL" id="LAZR01049433">
    <property type="protein sequence ID" value="KKK89660.1"/>
    <property type="molecule type" value="Genomic_DNA"/>
</dbReference>
<feature type="region of interest" description="Disordered" evidence="1">
    <location>
        <begin position="1"/>
        <end position="26"/>
    </location>
</feature>
<proteinExistence type="predicted"/>
<dbReference type="InterPro" id="IPR038666">
    <property type="entry name" value="SSP1_head-tail_sf"/>
</dbReference>
<dbReference type="Pfam" id="PF05521">
    <property type="entry name" value="Phage_HCP"/>
    <property type="match status" value="1"/>
</dbReference>
<reference evidence="2" key="1">
    <citation type="journal article" date="2015" name="Nature">
        <title>Complex archaea that bridge the gap between prokaryotes and eukaryotes.</title>
        <authorList>
            <person name="Spang A."/>
            <person name="Saw J.H."/>
            <person name="Jorgensen S.L."/>
            <person name="Zaremba-Niedzwiedzka K."/>
            <person name="Martijn J."/>
            <person name="Lind A.E."/>
            <person name="van Eijk R."/>
            <person name="Schleper C."/>
            <person name="Guy L."/>
            <person name="Ettema T.J."/>
        </authorList>
    </citation>
    <scope>NUCLEOTIDE SEQUENCE</scope>
</reference>
<dbReference type="Gene3D" id="2.40.10.270">
    <property type="entry name" value="Bacteriophage SPP1 head-tail adaptor protein"/>
    <property type="match status" value="1"/>
</dbReference>
<sequence length="104" mass="11899">MQAGQLRHRVEVQASSEANSRGNTTKTWTTEVTIWAGIEPLSGRELIEAQEVVADATHRVKIRYLADVTPKKRFLFGTRELYIESVQNIDERNRELVLTCVERS</sequence>
<organism evidence="2">
    <name type="scientific">marine sediment metagenome</name>
    <dbReference type="NCBI Taxonomy" id="412755"/>
    <lineage>
        <taxon>unclassified sequences</taxon>
        <taxon>metagenomes</taxon>
        <taxon>ecological metagenomes</taxon>
    </lineage>
</organism>
<comment type="caution">
    <text evidence="2">The sequence shown here is derived from an EMBL/GenBank/DDBJ whole genome shotgun (WGS) entry which is preliminary data.</text>
</comment>